<accession>A0A0E9T875</accession>
<evidence type="ECO:0000313" key="1">
    <source>
        <dbReference type="EMBL" id="JAH48948.1"/>
    </source>
</evidence>
<dbReference type="EMBL" id="GBXM01059629">
    <property type="protein sequence ID" value="JAH48948.1"/>
    <property type="molecule type" value="Transcribed_RNA"/>
</dbReference>
<protein>
    <submittedName>
        <fullName evidence="1">Uncharacterized protein</fullName>
    </submittedName>
</protein>
<sequence length="57" mass="6478">MSKDRMVVSASVCITVSVLEFHQLHHISGYITQCIAYTDEQNNAPQSLESSPEWLPW</sequence>
<organism evidence="1">
    <name type="scientific">Anguilla anguilla</name>
    <name type="common">European freshwater eel</name>
    <name type="synonym">Muraena anguilla</name>
    <dbReference type="NCBI Taxonomy" id="7936"/>
    <lineage>
        <taxon>Eukaryota</taxon>
        <taxon>Metazoa</taxon>
        <taxon>Chordata</taxon>
        <taxon>Craniata</taxon>
        <taxon>Vertebrata</taxon>
        <taxon>Euteleostomi</taxon>
        <taxon>Actinopterygii</taxon>
        <taxon>Neopterygii</taxon>
        <taxon>Teleostei</taxon>
        <taxon>Anguilliformes</taxon>
        <taxon>Anguillidae</taxon>
        <taxon>Anguilla</taxon>
    </lineage>
</organism>
<proteinExistence type="predicted"/>
<reference evidence="1" key="1">
    <citation type="submission" date="2014-11" db="EMBL/GenBank/DDBJ databases">
        <authorList>
            <person name="Amaro Gonzalez C."/>
        </authorList>
    </citation>
    <scope>NUCLEOTIDE SEQUENCE</scope>
</reference>
<dbReference type="AlphaFoldDB" id="A0A0E9T875"/>
<name>A0A0E9T875_ANGAN</name>
<reference evidence="1" key="2">
    <citation type="journal article" date="2015" name="Fish Shellfish Immunol.">
        <title>Early steps in the European eel (Anguilla anguilla)-Vibrio vulnificus interaction in the gills: Role of the RtxA13 toxin.</title>
        <authorList>
            <person name="Callol A."/>
            <person name="Pajuelo D."/>
            <person name="Ebbesson L."/>
            <person name="Teles M."/>
            <person name="MacKenzie S."/>
            <person name="Amaro C."/>
        </authorList>
    </citation>
    <scope>NUCLEOTIDE SEQUENCE</scope>
</reference>